<keyword evidence="1" id="KW-0812">Transmembrane</keyword>
<comment type="caution">
    <text evidence="2">The sequence shown here is derived from an EMBL/GenBank/DDBJ whole genome shotgun (WGS) entry which is preliminary data.</text>
</comment>
<evidence type="ECO:0000256" key="1">
    <source>
        <dbReference type="SAM" id="Phobius"/>
    </source>
</evidence>
<name>S7W792_SPRLO</name>
<reference evidence="3" key="1">
    <citation type="journal article" date="2013" name="PLoS Genet.">
        <title>The genome of Spraguea lophii and the basis of host-microsporidian interactions.</title>
        <authorList>
            <person name="Campbell S.E."/>
            <person name="Williams T.A."/>
            <person name="Yousuf A."/>
            <person name="Soanes D.M."/>
            <person name="Paszkiewicz K.H."/>
            <person name="Williams B.A.P."/>
        </authorList>
    </citation>
    <scope>NUCLEOTIDE SEQUENCE [LARGE SCALE GENOMIC DNA]</scope>
    <source>
        <strain evidence="3">42_110</strain>
    </source>
</reference>
<dbReference type="Proteomes" id="UP000014978">
    <property type="component" value="Unassembled WGS sequence"/>
</dbReference>
<evidence type="ECO:0000313" key="3">
    <source>
        <dbReference type="Proteomes" id="UP000014978"/>
    </source>
</evidence>
<evidence type="ECO:0000313" key="2">
    <source>
        <dbReference type="EMBL" id="EPR78671.1"/>
    </source>
</evidence>
<dbReference type="AlphaFoldDB" id="S7W792"/>
<feature type="transmembrane region" description="Helical" evidence="1">
    <location>
        <begin position="227"/>
        <end position="246"/>
    </location>
</feature>
<dbReference type="EMBL" id="ATCN01000626">
    <property type="protein sequence ID" value="EPR78671.1"/>
    <property type="molecule type" value="Genomic_DNA"/>
</dbReference>
<gene>
    <name evidence="2" type="ORF">SLOPH_1050</name>
</gene>
<dbReference type="InParanoid" id="S7W792"/>
<accession>S7W792</accession>
<organism evidence="2 3">
    <name type="scientific">Spraguea lophii (strain 42_110)</name>
    <name type="common">Microsporidian parasite</name>
    <dbReference type="NCBI Taxonomy" id="1358809"/>
    <lineage>
        <taxon>Eukaryota</taxon>
        <taxon>Fungi</taxon>
        <taxon>Fungi incertae sedis</taxon>
        <taxon>Microsporidia</taxon>
        <taxon>Spragueidae</taxon>
        <taxon>Spraguea</taxon>
    </lineage>
</organism>
<sequence>MIHPMEYIENYLQQKYQDRILPLEEVNIYLNRLYLNGLINEKDKSHYKPLKLNELLKLSERLQKEYKYKDTLYKSFINNSFKTIDNNNINNNDINNIDKTQYLSFVENDKIKKTNKIDTTLDMENKIIDKYNREYINDTISNKYNNYKNISNNHTISNYDTNNPVNSINNNNTNNPISNHTNATTNLITTNNINKIERIKSLLEYYKEYKNKGIKDRRFKRIRNYKNIIIFSIVIVFGCMVGKYIYKNIPY</sequence>
<keyword evidence="1" id="KW-1133">Transmembrane helix</keyword>
<dbReference type="HOGENOM" id="CLU_1107716_0_0_1"/>
<dbReference type="VEuPathDB" id="MicrosporidiaDB:SLOPH_1050"/>
<keyword evidence="1" id="KW-0472">Membrane</keyword>
<protein>
    <submittedName>
        <fullName evidence="2">Uncharacterized protein</fullName>
    </submittedName>
</protein>
<keyword evidence="3" id="KW-1185">Reference proteome</keyword>
<proteinExistence type="predicted"/>